<dbReference type="RefSeq" id="XP_001020874.1">
    <property type="nucleotide sequence ID" value="XM_001020874.1"/>
</dbReference>
<dbReference type="Pfam" id="PF00300">
    <property type="entry name" value="His_Phos_1"/>
    <property type="match status" value="1"/>
</dbReference>
<dbReference type="OrthoDB" id="287184at2759"/>
<dbReference type="Proteomes" id="UP000009168">
    <property type="component" value="Unassembled WGS sequence"/>
</dbReference>
<dbReference type="SUPFAM" id="SSF53254">
    <property type="entry name" value="Phosphoglycerate mutase-like"/>
    <property type="match status" value="1"/>
</dbReference>
<proteinExistence type="predicted"/>
<dbReference type="PANTHER" id="PTHR48100">
    <property type="entry name" value="BROAD-SPECIFICITY PHOSPHATASE YOR283W-RELATED"/>
    <property type="match status" value="1"/>
</dbReference>
<sequence length="296" mass="34921">MEKLTNEENQLIKDFHLHLEANLYDDPSKSNVIVIRHAFTQQNKDQHIYEIKRGGIFKQDPEWRQLMLDEVYFDTPLHNVGIHQCLANQEKVNEIDFEVVLVSPLQRTLQTCLYLFQNHPNRQKIHFLIYPLVSEGVCATSCLAYETNTSLRERMTKLAQSYNINLDFSLLDQKQVDFMWQLEQIQDEKIQGKYKDCLQKIKDEKEYRQFIIQEMTDSFPHFFENWELMFKRAQVANKEISQFIQKYPNIVNNTKKLGIVTHSHFITCMTAKGFNHDGIADGIVLKNCQIAPVFIE</sequence>
<reference evidence="2" key="1">
    <citation type="journal article" date="2006" name="PLoS Biol.">
        <title>Macronuclear genome sequence of the ciliate Tetrahymena thermophila, a model eukaryote.</title>
        <authorList>
            <person name="Eisen J.A."/>
            <person name="Coyne R.S."/>
            <person name="Wu M."/>
            <person name="Wu D."/>
            <person name="Thiagarajan M."/>
            <person name="Wortman J.R."/>
            <person name="Badger J.H."/>
            <person name="Ren Q."/>
            <person name="Amedeo P."/>
            <person name="Jones K.M."/>
            <person name="Tallon L.J."/>
            <person name="Delcher A.L."/>
            <person name="Salzberg S.L."/>
            <person name="Silva J.C."/>
            <person name="Haas B.J."/>
            <person name="Majoros W.H."/>
            <person name="Farzad M."/>
            <person name="Carlton J.M."/>
            <person name="Smith R.K. Jr."/>
            <person name="Garg J."/>
            <person name="Pearlman R.E."/>
            <person name="Karrer K.M."/>
            <person name="Sun L."/>
            <person name="Manning G."/>
            <person name="Elde N.C."/>
            <person name="Turkewitz A.P."/>
            <person name="Asai D.J."/>
            <person name="Wilkes D.E."/>
            <person name="Wang Y."/>
            <person name="Cai H."/>
            <person name="Collins K."/>
            <person name="Stewart B.A."/>
            <person name="Lee S.R."/>
            <person name="Wilamowska K."/>
            <person name="Weinberg Z."/>
            <person name="Ruzzo W.L."/>
            <person name="Wloga D."/>
            <person name="Gaertig J."/>
            <person name="Frankel J."/>
            <person name="Tsao C.-C."/>
            <person name="Gorovsky M.A."/>
            <person name="Keeling P.J."/>
            <person name="Waller R.F."/>
            <person name="Patron N.J."/>
            <person name="Cherry J.M."/>
            <person name="Stover N.A."/>
            <person name="Krieger C.J."/>
            <person name="del Toro C."/>
            <person name="Ryder H.F."/>
            <person name="Williamson S.C."/>
            <person name="Barbeau R.A."/>
            <person name="Hamilton E.P."/>
            <person name="Orias E."/>
        </authorList>
    </citation>
    <scope>NUCLEOTIDE SEQUENCE [LARGE SCALE GENOMIC DNA]</scope>
    <source>
        <strain evidence="2">SB210</strain>
    </source>
</reference>
<keyword evidence="2" id="KW-1185">Reference proteome</keyword>
<dbReference type="InterPro" id="IPR029033">
    <property type="entry name" value="His_PPase_superfam"/>
</dbReference>
<accession>I7MKY7</accession>
<dbReference type="InterPro" id="IPR013078">
    <property type="entry name" value="His_Pase_superF_clade-1"/>
</dbReference>
<dbReference type="GO" id="GO:0016791">
    <property type="term" value="F:phosphatase activity"/>
    <property type="evidence" value="ECO:0007669"/>
    <property type="project" value="TreeGrafter"/>
</dbReference>
<dbReference type="Gene3D" id="3.40.50.1240">
    <property type="entry name" value="Phosphoglycerate mutase-like"/>
    <property type="match status" value="1"/>
</dbReference>
<name>I7MKY7_TETTS</name>
<dbReference type="InterPro" id="IPR050275">
    <property type="entry name" value="PGM_Phosphatase"/>
</dbReference>
<dbReference type="GeneID" id="7825733"/>
<dbReference type="KEGG" id="tet:TTHERM_00411800"/>
<dbReference type="GO" id="GO:0005737">
    <property type="term" value="C:cytoplasm"/>
    <property type="evidence" value="ECO:0007669"/>
    <property type="project" value="TreeGrafter"/>
</dbReference>
<protein>
    <submittedName>
        <fullName evidence="1">Histidine phosphatase family (Branch protein 1)</fullName>
    </submittedName>
</protein>
<dbReference type="HOGENOM" id="CLU_887059_0_0_1"/>
<dbReference type="AlphaFoldDB" id="I7MKY7"/>
<evidence type="ECO:0000313" key="2">
    <source>
        <dbReference type="Proteomes" id="UP000009168"/>
    </source>
</evidence>
<dbReference type="InParanoid" id="I7MKY7"/>
<dbReference type="OMA" id="DHPQKDQ"/>
<dbReference type="eggNOG" id="ENOG502T1W2">
    <property type="taxonomic scope" value="Eukaryota"/>
</dbReference>
<evidence type="ECO:0000313" key="1">
    <source>
        <dbReference type="EMBL" id="EAS00629.1"/>
    </source>
</evidence>
<dbReference type="EMBL" id="GG662612">
    <property type="protein sequence ID" value="EAS00629.1"/>
    <property type="molecule type" value="Genomic_DNA"/>
</dbReference>
<gene>
    <name evidence="1" type="ORF">TTHERM_00411800</name>
</gene>
<organism evidence="1 2">
    <name type="scientific">Tetrahymena thermophila (strain SB210)</name>
    <dbReference type="NCBI Taxonomy" id="312017"/>
    <lineage>
        <taxon>Eukaryota</taxon>
        <taxon>Sar</taxon>
        <taxon>Alveolata</taxon>
        <taxon>Ciliophora</taxon>
        <taxon>Intramacronucleata</taxon>
        <taxon>Oligohymenophorea</taxon>
        <taxon>Hymenostomatida</taxon>
        <taxon>Tetrahymenina</taxon>
        <taxon>Tetrahymenidae</taxon>
        <taxon>Tetrahymena</taxon>
    </lineage>
</organism>
<dbReference type="PANTHER" id="PTHR48100:SF1">
    <property type="entry name" value="HISTIDINE PHOSPHATASE FAMILY PROTEIN-RELATED"/>
    <property type="match status" value="1"/>
</dbReference>